<comment type="caution">
    <text evidence="13">Lacks conserved residue(s) required for the propagation of feature annotation.</text>
</comment>
<reference evidence="20" key="2">
    <citation type="submission" date="2025-09" db="UniProtKB">
        <authorList>
            <consortium name="Ensembl"/>
        </authorList>
    </citation>
    <scope>IDENTIFICATION</scope>
</reference>
<dbReference type="GeneTree" id="ENSGT00940000164854"/>
<evidence type="ECO:0000256" key="16">
    <source>
        <dbReference type="SAM" id="Phobius"/>
    </source>
</evidence>
<evidence type="ECO:0000313" key="20">
    <source>
        <dbReference type="Ensembl" id="ENSOKIP00005041519.1"/>
    </source>
</evidence>
<evidence type="ECO:0000256" key="8">
    <source>
        <dbReference type="ARBA" id="ARBA00022843"/>
    </source>
</evidence>
<dbReference type="Gene3D" id="2.10.25.140">
    <property type="match status" value="1"/>
</dbReference>
<dbReference type="GO" id="GO:0045197">
    <property type="term" value="P:establishment or maintenance of epithelial cell apical/basal polarity"/>
    <property type="evidence" value="ECO:0007669"/>
    <property type="project" value="TreeGrafter"/>
</dbReference>
<dbReference type="SMART" id="SM00215">
    <property type="entry name" value="VWC_out"/>
    <property type="match status" value="1"/>
</dbReference>
<dbReference type="FunFam" id="2.10.25.140:FF:000001">
    <property type="entry name" value="Delta-like protein"/>
    <property type="match status" value="1"/>
</dbReference>
<feature type="disulfide bond" evidence="14">
    <location>
        <begin position="220"/>
        <end position="229"/>
    </location>
</feature>
<dbReference type="SMART" id="SM00181">
    <property type="entry name" value="EGF"/>
    <property type="match status" value="12"/>
</dbReference>
<dbReference type="GO" id="GO:0048731">
    <property type="term" value="P:system development"/>
    <property type="evidence" value="ECO:0007669"/>
    <property type="project" value="UniProtKB-ARBA"/>
</dbReference>
<feature type="disulfide bond" evidence="14">
    <location>
        <begin position="187"/>
        <end position="196"/>
    </location>
</feature>
<dbReference type="PROSITE" id="PS00022">
    <property type="entry name" value="EGF_1"/>
    <property type="match status" value="10"/>
</dbReference>
<feature type="chain" id="PRO_5034994956" description="Delta-like protein" evidence="17">
    <location>
        <begin position="26"/>
        <end position="1137"/>
    </location>
</feature>
<evidence type="ECO:0000256" key="7">
    <source>
        <dbReference type="ARBA" id="ARBA00022782"/>
    </source>
</evidence>
<feature type="disulfide bond" evidence="13">
    <location>
        <begin position="603"/>
        <end position="612"/>
    </location>
</feature>
<feature type="disulfide bond" evidence="13">
    <location>
        <begin position="324"/>
        <end position="333"/>
    </location>
</feature>
<keyword evidence="4 15" id="KW-0812">Transmembrane</keyword>
<keyword evidence="5 15" id="KW-0732">Signal</keyword>
<dbReference type="InterPro" id="IPR051022">
    <property type="entry name" value="Notch_Cell-Fate_Det"/>
</dbReference>
<dbReference type="Gene3D" id="2.10.25.10">
    <property type="entry name" value="Laminin"/>
    <property type="match status" value="12"/>
</dbReference>
<keyword evidence="8" id="KW-0832">Ubl conjugation</keyword>
<dbReference type="InterPro" id="IPR026219">
    <property type="entry name" value="Jagged/Serrate"/>
</dbReference>
<feature type="domain" description="EGF-like" evidence="18">
    <location>
        <begin position="296"/>
        <end position="334"/>
    </location>
</feature>
<keyword evidence="9 15" id="KW-1133">Transmembrane helix</keyword>
<dbReference type="InterPro" id="IPR000742">
    <property type="entry name" value="EGF"/>
</dbReference>
<dbReference type="FunFam" id="2.10.25.10:FF:000294">
    <property type="entry name" value="Delta-like protein"/>
    <property type="match status" value="1"/>
</dbReference>
<dbReference type="SUPFAM" id="SSF57603">
    <property type="entry name" value="FnI-like domain"/>
    <property type="match status" value="1"/>
</dbReference>
<evidence type="ECO:0000256" key="5">
    <source>
        <dbReference type="ARBA" id="ARBA00022729"/>
    </source>
</evidence>
<dbReference type="GO" id="GO:0048513">
    <property type="term" value="P:animal organ development"/>
    <property type="evidence" value="ECO:0007669"/>
    <property type="project" value="UniProtKB-ARBA"/>
</dbReference>
<evidence type="ECO:0000256" key="6">
    <source>
        <dbReference type="ARBA" id="ARBA00022737"/>
    </source>
</evidence>
<evidence type="ECO:0000256" key="15">
    <source>
        <dbReference type="RuleBase" id="RU280815"/>
    </source>
</evidence>
<feature type="domain" description="DSL" evidence="19">
    <location>
        <begin position="185"/>
        <end position="229"/>
    </location>
</feature>
<comment type="function">
    <text evidence="15">Putative Notch ligand involved in the mediation of Notch signaling.</text>
</comment>
<keyword evidence="21" id="KW-1185">Reference proteome</keyword>
<keyword evidence="2 15" id="KW-0217">Developmental protein</keyword>
<feature type="disulfide bond" evidence="13">
    <location>
        <begin position="527"/>
        <end position="536"/>
    </location>
</feature>
<dbReference type="Pfam" id="PF21700">
    <property type="entry name" value="EGF_DL_JAG"/>
    <property type="match status" value="1"/>
</dbReference>
<dbReference type="Gene3D" id="2.60.40.3510">
    <property type="match status" value="1"/>
</dbReference>
<feature type="transmembrane region" description="Helical" evidence="16">
    <location>
        <begin position="979"/>
        <end position="1001"/>
    </location>
</feature>
<keyword evidence="3 13" id="KW-0245">EGF-like domain</keyword>
<dbReference type="InterPro" id="IPR001007">
    <property type="entry name" value="VWF_dom"/>
</dbReference>
<evidence type="ECO:0000256" key="17">
    <source>
        <dbReference type="SAM" id="SignalP"/>
    </source>
</evidence>
<evidence type="ECO:0000256" key="9">
    <source>
        <dbReference type="ARBA" id="ARBA00022989"/>
    </source>
</evidence>
<dbReference type="SMART" id="SM00051">
    <property type="entry name" value="DSL"/>
    <property type="match status" value="1"/>
</dbReference>
<feature type="disulfide bond" evidence="13">
    <location>
        <begin position="362"/>
        <end position="371"/>
    </location>
</feature>
<dbReference type="SUPFAM" id="SSF57196">
    <property type="entry name" value="EGF/Laminin"/>
    <property type="match status" value="7"/>
</dbReference>
<evidence type="ECO:0000313" key="21">
    <source>
        <dbReference type="Proteomes" id="UP000694557"/>
    </source>
</evidence>
<dbReference type="SMART" id="SM00179">
    <property type="entry name" value="EGF_CA"/>
    <property type="match status" value="10"/>
</dbReference>
<evidence type="ECO:0000259" key="18">
    <source>
        <dbReference type="PROSITE" id="PS50026"/>
    </source>
</evidence>
<comment type="subcellular location">
    <subcellularLocation>
        <location evidence="1 15">Membrane</location>
        <topology evidence="1 15">Single-pass type I membrane protein</topology>
    </subcellularLocation>
</comment>
<dbReference type="PROSITE" id="PS01187">
    <property type="entry name" value="EGF_CA"/>
    <property type="match status" value="3"/>
</dbReference>
<dbReference type="Pfam" id="PF00008">
    <property type="entry name" value="EGF"/>
    <property type="match status" value="7"/>
</dbReference>
<evidence type="ECO:0000256" key="12">
    <source>
        <dbReference type="ARBA" id="ARBA00023180"/>
    </source>
</evidence>
<dbReference type="PROSITE" id="PS01186">
    <property type="entry name" value="EGF_2"/>
    <property type="match status" value="6"/>
</dbReference>
<dbReference type="InterPro" id="IPR001774">
    <property type="entry name" value="DSL"/>
</dbReference>
<dbReference type="InterPro" id="IPR000152">
    <property type="entry name" value="EGF-type_Asp/Asn_hydroxyl_site"/>
</dbReference>
<dbReference type="GO" id="GO:0007219">
    <property type="term" value="P:Notch signaling pathway"/>
    <property type="evidence" value="ECO:0007669"/>
    <property type="project" value="InterPro"/>
</dbReference>
<name>A0A8C7GCX4_ONCKI</name>
<dbReference type="PANTHER" id="PTHR24049">
    <property type="entry name" value="CRUMBS FAMILY MEMBER"/>
    <property type="match status" value="1"/>
</dbReference>
<dbReference type="CDD" id="cd00054">
    <property type="entry name" value="EGF_CA"/>
    <property type="match status" value="9"/>
</dbReference>
<feature type="disulfide bond" evidence="13">
    <location>
        <begin position="398"/>
        <end position="407"/>
    </location>
</feature>
<feature type="domain" description="EGF-like" evidence="18">
    <location>
        <begin position="539"/>
        <end position="575"/>
    </location>
</feature>
<feature type="domain" description="EGF-like" evidence="18">
    <location>
        <begin position="496"/>
        <end position="537"/>
    </location>
</feature>
<evidence type="ECO:0000256" key="3">
    <source>
        <dbReference type="ARBA" id="ARBA00022536"/>
    </source>
</evidence>
<reference evidence="20" key="1">
    <citation type="submission" date="2025-08" db="UniProtKB">
        <authorList>
            <consortium name="Ensembl"/>
        </authorList>
    </citation>
    <scope>IDENTIFICATION</scope>
</reference>
<feature type="domain" description="EGF-like" evidence="18">
    <location>
        <begin position="336"/>
        <end position="372"/>
    </location>
</feature>
<dbReference type="Proteomes" id="UP000694557">
    <property type="component" value="Unassembled WGS sequence"/>
</dbReference>
<dbReference type="FunFam" id="2.10.25.10:FF:000473">
    <property type="entry name" value="Delta-like protein"/>
    <property type="match status" value="1"/>
</dbReference>
<keyword evidence="10 15" id="KW-0472">Membrane</keyword>
<feature type="disulfide bond" evidence="14">
    <location>
        <begin position="200"/>
        <end position="212"/>
    </location>
</feature>
<dbReference type="FunFam" id="2.10.25.10:FF:000095">
    <property type="entry name" value="Notch, isoform B"/>
    <property type="match status" value="1"/>
</dbReference>
<dbReference type="GO" id="GO:0007157">
    <property type="term" value="P:heterophilic cell-cell adhesion via plasma membrane cell adhesion molecules"/>
    <property type="evidence" value="ECO:0007669"/>
    <property type="project" value="TreeGrafter"/>
</dbReference>
<dbReference type="GO" id="GO:0032991">
    <property type="term" value="C:protein-containing complex"/>
    <property type="evidence" value="ECO:0007669"/>
    <property type="project" value="TreeGrafter"/>
</dbReference>
<dbReference type="AlphaFoldDB" id="A0A8C7GCX4"/>
<dbReference type="InterPro" id="IPR011651">
    <property type="entry name" value="Notch_ligand_N"/>
</dbReference>
<evidence type="ECO:0000256" key="14">
    <source>
        <dbReference type="PROSITE-ProRule" id="PRU00377"/>
    </source>
</evidence>
<keyword evidence="11 13" id="KW-1015">Disulfide bond</keyword>
<protein>
    <recommendedName>
        <fullName evidence="15">Delta-like protein</fullName>
    </recommendedName>
</protein>
<evidence type="ECO:0000256" key="13">
    <source>
        <dbReference type="PROSITE-ProRule" id="PRU00076"/>
    </source>
</evidence>
<evidence type="ECO:0000256" key="2">
    <source>
        <dbReference type="ARBA" id="ARBA00022473"/>
    </source>
</evidence>
<sequence>MWNCMGISKCLSIVCLLMVWTEVSQSSGSFELQLIAVQNANGQLSDGDCCDGERNAQDLHCSRDECDTYFRVCLKEYQTEVTTSGLCIYGTGSTNVIGGNTFQFKSTKNNQNRINDGGKIVIPFQFAWPCPLYNGEEMSWFLFVDAGEDLLIERSVRKGMINPGDDRQTIQHNGPTANFEYNIRVRCDENYYGNKCNKQCRPRNDDYGHYVCDQFGNRGCLEGWMGPYCTAAICKQGCNLLQGFCNAPGECMCKYGWQGPFCDDCLPYPGCVHGTCVKPWLCSCEKNWGGLLCDKDLNYCGTNKPCKNGGTCMNSEPDEYNCACSDSYSGKNCEIVEHSCVSNPCANGGTCHEIPSGFECHCPAGWSGPTCAKGDCVSGPCRNGGRCHTLLDGFMCECPHGYTGTTCEVSYGPVQTFDKSDLVQSNPCSPNPCQNKAQCHPNPCQNKAQCHSLMEDFYCACPDDYEGKTCSELKDHCKTNPCEVIDSCTVAVATNDTQEGVWYISSNVCGPHGRCISQPAGNFTCSCEPGFTGTYCHENVNDCVSSPCKNGGTCIDGISSFQCFCPDGWEGMLCVMDVNECSRNPCKNGGRCVDLVNDFYCQCQDNWKGKTCHSRESQCDSSTCSNGGTCFDHGDTFRCTCLSGWGGSTCNTGKNSTCDSNPCENRGTCVGGGDAYTCICKDGWEGYNSGVCVDGVNWFRCECAPGFAGPDCRINIDECQTSPCAYGSTCVDEINSFRCVCPLGWAGPRCQEFIGIGKACRYSGLQFPHGSQWEEECNTCQCVNGSVRCSKVQCGRRPCLLHRVASGPDSIAPCPRGQECVEHKFLTCFAPPCHQWGVCSTPDPPPALHTQCEPNCGYLDNSCARITLIFNRDKVPQGTIVENICLELRYLPITQTLAKERTLLILCDLSYSNSDAVEVAMVSSYDQDGQERDGNRDQIQEAASAIIGALSKRHNSTVMLAVVEVKVETQVMPQSVDHLVPVLCVVFSMLWIFCIVVCVWWTRKRKKERERESAVEDSTVNNLLEPLRVILPQRIDNLDKDIQYECKKLMSPPDRTCDGAEGEEELRRGGMKLDKCSTQKCSLAGVQDRVMCKGGVICTMRSTPVKTPHRTVHSPKDNRCKNLSAANFSENVKDHYV</sequence>
<evidence type="ECO:0000256" key="4">
    <source>
        <dbReference type="ARBA" id="ARBA00022692"/>
    </source>
</evidence>
<dbReference type="PANTHER" id="PTHR24049:SF29">
    <property type="entry name" value="EGF-LIKE DOMAIN-CONTAINING PROTEIN"/>
    <property type="match status" value="1"/>
</dbReference>
<dbReference type="SUPFAM" id="SSF57184">
    <property type="entry name" value="Growth factor receptor domain"/>
    <property type="match status" value="1"/>
</dbReference>
<dbReference type="Pfam" id="PF07657">
    <property type="entry name" value="MNNL"/>
    <property type="match status" value="1"/>
</dbReference>
<dbReference type="InterPro" id="IPR013032">
    <property type="entry name" value="EGF-like_CS"/>
</dbReference>
<feature type="domain" description="EGF-like" evidence="18">
    <location>
        <begin position="615"/>
        <end position="651"/>
    </location>
</feature>
<dbReference type="GO" id="GO:0005509">
    <property type="term" value="F:calcium ion binding"/>
    <property type="evidence" value="ECO:0007669"/>
    <property type="project" value="InterPro"/>
</dbReference>
<dbReference type="Pfam" id="PF01414">
    <property type="entry name" value="DSL"/>
    <property type="match status" value="1"/>
</dbReference>
<feature type="domain" description="EGF-like" evidence="18">
    <location>
        <begin position="654"/>
        <end position="690"/>
    </location>
</feature>
<feature type="domain" description="EGF-like" evidence="18">
    <location>
        <begin position="373"/>
        <end position="408"/>
    </location>
</feature>
<feature type="signal peptide" evidence="17">
    <location>
        <begin position="1"/>
        <end position="25"/>
    </location>
</feature>
<dbReference type="FunFam" id="2.10.25.10:FF:000018">
    <property type="entry name" value="Delta-like 1"/>
    <property type="match status" value="1"/>
</dbReference>
<gene>
    <name evidence="20" type="primary">LOC109904119</name>
</gene>
<feature type="disulfide bond" evidence="13">
    <location>
        <begin position="565"/>
        <end position="574"/>
    </location>
</feature>
<feature type="domain" description="EGF-like" evidence="18">
    <location>
        <begin position="577"/>
        <end position="613"/>
    </location>
</feature>
<feature type="domain" description="EGF-like" evidence="18">
    <location>
        <begin position="435"/>
        <end position="471"/>
    </location>
</feature>
<dbReference type="FunFam" id="2.10.25.10:FF:000109">
    <property type="entry name" value="Notch homolog 4, [Drosophila]"/>
    <property type="match status" value="1"/>
</dbReference>
<dbReference type="PRINTS" id="PR02059">
    <property type="entry name" value="JAGGEDFAMILY"/>
</dbReference>
<proteinExistence type="predicted"/>
<dbReference type="Pfam" id="PF23575">
    <property type="entry name" value="JAG1"/>
    <property type="match status" value="1"/>
</dbReference>
<dbReference type="FunFam" id="2.10.25.10:FF:000824">
    <property type="entry name" value="Delta-like protein"/>
    <property type="match status" value="1"/>
</dbReference>
<keyword evidence="7" id="KW-0221">Differentiation</keyword>
<dbReference type="PROSITE" id="PS00010">
    <property type="entry name" value="ASX_HYDROXYL"/>
    <property type="match status" value="4"/>
</dbReference>
<feature type="disulfide bond" evidence="13">
    <location>
        <begin position="641"/>
        <end position="650"/>
    </location>
</feature>
<keyword evidence="12" id="KW-0325">Glycoprotein</keyword>
<evidence type="ECO:0000256" key="10">
    <source>
        <dbReference type="ARBA" id="ARBA00023136"/>
    </source>
</evidence>
<evidence type="ECO:0000256" key="1">
    <source>
        <dbReference type="ARBA" id="ARBA00004479"/>
    </source>
</evidence>
<organism evidence="20 21">
    <name type="scientific">Oncorhynchus kisutch</name>
    <name type="common">Coho salmon</name>
    <name type="synonym">Salmo kisutch</name>
    <dbReference type="NCBI Taxonomy" id="8019"/>
    <lineage>
        <taxon>Eukaryota</taxon>
        <taxon>Metazoa</taxon>
        <taxon>Chordata</taxon>
        <taxon>Craniata</taxon>
        <taxon>Vertebrata</taxon>
        <taxon>Euteleostomi</taxon>
        <taxon>Actinopterygii</taxon>
        <taxon>Neopterygii</taxon>
        <taxon>Teleostei</taxon>
        <taxon>Protacanthopterygii</taxon>
        <taxon>Salmoniformes</taxon>
        <taxon>Salmonidae</taxon>
        <taxon>Salmoninae</taxon>
        <taxon>Oncorhynchus</taxon>
    </lineage>
</organism>
<feature type="domain" description="EGF-like" evidence="18">
    <location>
        <begin position="715"/>
        <end position="751"/>
    </location>
</feature>
<feature type="disulfide bond" evidence="13">
    <location>
        <begin position="461"/>
        <end position="470"/>
    </location>
</feature>
<dbReference type="PROSITE" id="PS50026">
    <property type="entry name" value="EGF_3"/>
    <property type="match status" value="10"/>
</dbReference>
<dbReference type="PROSITE" id="PS51051">
    <property type="entry name" value="DSL"/>
    <property type="match status" value="1"/>
</dbReference>
<keyword evidence="6 15" id="KW-0677">Repeat</keyword>
<dbReference type="FunFam" id="2.10.25.10:FF:000117">
    <property type="entry name" value="Delta-like protein"/>
    <property type="match status" value="1"/>
</dbReference>
<dbReference type="InterPro" id="IPR001881">
    <property type="entry name" value="EGF-like_Ca-bd_dom"/>
</dbReference>
<accession>A0A8C7GCX4</accession>
<dbReference type="InterPro" id="IPR009030">
    <property type="entry name" value="Growth_fac_rcpt_cys_sf"/>
</dbReference>
<dbReference type="InterPro" id="IPR056986">
    <property type="entry name" value="JAG1_1/2_dom"/>
</dbReference>
<feature type="disulfide bond" evidence="13">
    <location>
        <begin position="741"/>
        <end position="750"/>
    </location>
</feature>
<dbReference type="FunFam" id="2.10.25.10:FF:000066">
    <property type="entry name" value="FAT atypical cadherin 4"/>
    <property type="match status" value="1"/>
</dbReference>
<evidence type="ECO:0000256" key="11">
    <source>
        <dbReference type="ARBA" id="ARBA00023157"/>
    </source>
</evidence>
<dbReference type="Pfam" id="PF12661">
    <property type="entry name" value="hEGF"/>
    <property type="match status" value="3"/>
</dbReference>
<dbReference type="GO" id="GO:0005886">
    <property type="term" value="C:plasma membrane"/>
    <property type="evidence" value="ECO:0007669"/>
    <property type="project" value="TreeGrafter"/>
</dbReference>
<dbReference type="GO" id="GO:0030154">
    <property type="term" value="P:cell differentiation"/>
    <property type="evidence" value="ECO:0007669"/>
    <property type="project" value="UniProtKB-KW"/>
</dbReference>
<evidence type="ECO:0000259" key="19">
    <source>
        <dbReference type="PROSITE" id="PS51051"/>
    </source>
</evidence>
<dbReference type="FunFam" id="2.10.25.10:FF:000061">
    <property type="entry name" value="Delta-like protein"/>
    <property type="match status" value="2"/>
</dbReference>
<dbReference type="GO" id="GO:0005112">
    <property type="term" value="F:Notch binding"/>
    <property type="evidence" value="ECO:0007669"/>
    <property type="project" value="InterPro"/>
</dbReference>
<dbReference type="Ensembl" id="ENSOKIT00005043778.1">
    <property type="protein sequence ID" value="ENSOKIP00005041519.1"/>
    <property type="gene ID" value="ENSOKIG00005017063.1"/>
</dbReference>
<dbReference type="InterPro" id="IPR018097">
    <property type="entry name" value="EGF_Ca-bd_CS"/>
</dbReference>